<dbReference type="KEGG" id="dfa:DFA_03669"/>
<keyword evidence="2" id="KW-1133">Transmembrane helix</keyword>
<keyword evidence="2" id="KW-0472">Membrane</keyword>
<gene>
    <name evidence="4" type="ORF">DFA_03669</name>
</gene>
<dbReference type="InterPro" id="IPR053331">
    <property type="entry name" value="EGF-like_comC"/>
</dbReference>
<dbReference type="RefSeq" id="XP_004363271.1">
    <property type="nucleotide sequence ID" value="XM_004363214.1"/>
</dbReference>
<evidence type="ECO:0000313" key="5">
    <source>
        <dbReference type="Proteomes" id="UP000007797"/>
    </source>
</evidence>
<keyword evidence="5" id="KW-1185">Reference proteome</keyword>
<dbReference type="OMA" id="TINCVIQ"/>
<reference evidence="5" key="1">
    <citation type="journal article" date="2011" name="Genome Res.">
        <title>Phylogeny-wide analysis of social amoeba genomes highlights ancient origins for complex intercellular communication.</title>
        <authorList>
            <person name="Heidel A.J."/>
            <person name="Lawal H.M."/>
            <person name="Felder M."/>
            <person name="Schilde C."/>
            <person name="Helps N.R."/>
            <person name="Tunggal B."/>
            <person name="Rivero F."/>
            <person name="John U."/>
            <person name="Schleicher M."/>
            <person name="Eichinger L."/>
            <person name="Platzer M."/>
            <person name="Noegel A.A."/>
            <person name="Schaap P."/>
            <person name="Gloeckner G."/>
        </authorList>
    </citation>
    <scope>NUCLEOTIDE SEQUENCE [LARGE SCALE GENOMIC DNA]</scope>
    <source>
        <strain evidence="5">SH3</strain>
    </source>
</reference>
<sequence length="845" mass="92824">MNSSTASNYVSNGMPNDLLEALDLPYLVILQLSLPLPIVANVSIQVVPMLKNLPNSVEIMVHPKSNHQVVFTTKSFPSLSSLIVTSQGGDSAMEVIVNCSTLLTLRVSSVFNLNLNILNPDLLETIYIYGALVTFPTMMNDYNKLLSLTIANNSLSSYPFTVFPQKLMVLQITSSGMSAIPNLQLPSTLTFFVFDNVSPGIHIDLSNNVNLHLGDVPESFCQARSLTLTDIQYTSFPDCIYCYYMEPFLKLPFSAPPQNFVCNIEFDSMALYSNLGRVTITGKKIGYGNAPGGLAPVPNQKVSFSVVPQNGPSRDVNILLSIPMGYNRDFSVIEAGVSLIGGRVITKLSGIDQLVVYIDRINTYLSHNITLTESNITCANPIQSASTIICDVPKGYPLANAVNYTSTTKALELSGYFGSTATTGTVTVANTINCVIQKMNFTQITCILDSSPQPGPNTLYIKVDESEFISSSLFYIQPNNNNNGSTTTGSTTTATTTTTGGNNGESNQQKCERLTHNCYGHGNCDGNGQCQCNPNYNQIDNCLTKFTNTTIQPNTTNPTVSFDIDGIDFQFDIYSIQELDYDGSIIKELTLIKQSWNVSVTTDNITTLVNYKLNTYNSTISTEIYPNLQVSSNISFSSITRNVTFGDMELILLPNSIKVGFTISYWPFASNLATLRAVFKSTINNDQSVTFDCEKQSIDSFTKDQLSESIQYLRVVKDNIQFSGRFIDFVLSNGRKTYSKTELMSITPVDDDNSDESIALIGINLPQCSQCQLDPDFTPLLIDKEFDNSDCEKSNNWRIIVGCVVGGIGLIAAAIATFMVIKKNKKKNSFNRNMKNKLQKANDDL</sequence>
<dbReference type="PANTHER" id="PTHR24032">
    <property type="entry name" value="EGF-LIKE DOMAIN-CONTAINING PROTEIN-RELATED-RELATED"/>
    <property type="match status" value="1"/>
</dbReference>
<dbReference type="Proteomes" id="UP000007797">
    <property type="component" value="Unassembled WGS sequence"/>
</dbReference>
<feature type="transmembrane region" description="Helical" evidence="2">
    <location>
        <begin position="797"/>
        <end position="821"/>
    </location>
</feature>
<evidence type="ECO:0000256" key="2">
    <source>
        <dbReference type="SAM" id="Phobius"/>
    </source>
</evidence>
<keyword evidence="2" id="KW-0812">Transmembrane</keyword>
<dbReference type="SUPFAM" id="SSF52058">
    <property type="entry name" value="L domain-like"/>
    <property type="match status" value="1"/>
</dbReference>
<feature type="domain" description="ComC supersandwich" evidence="3">
    <location>
        <begin position="547"/>
        <end position="778"/>
    </location>
</feature>
<evidence type="ECO:0000256" key="1">
    <source>
        <dbReference type="SAM" id="MobiDB-lite"/>
    </source>
</evidence>
<organism evidence="4 5">
    <name type="scientific">Cavenderia fasciculata</name>
    <name type="common">Slime mold</name>
    <name type="synonym">Dictyostelium fasciculatum</name>
    <dbReference type="NCBI Taxonomy" id="261658"/>
    <lineage>
        <taxon>Eukaryota</taxon>
        <taxon>Amoebozoa</taxon>
        <taxon>Evosea</taxon>
        <taxon>Eumycetozoa</taxon>
        <taxon>Dictyostelia</taxon>
        <taxon>Acytosteliales</taxon>
        <taxon>Cavenderiaceae</taxon>
        <taxon>Cavenderia</taxon>
    </lineage>
</organism>
<name>F4PIP3_CACFS</name>
<dbReference type="PANTHER" id="PTHR24032:SF16">
    <property type="entry name" value="EGF-LIKE DOMAIN-CONTAINING PROTEIN"/>
    <property type="match status" value="1"/>
</dbReference>
<dbReference type="Pfam" id="PF22933">
    <property type="entry name" value="ComC_SSD"/>
    <property type="match status" value="1"/>
</dbReference>
<accession>F4PIP3</accession>
<evidence type="ECO:0000313" key="4">
    <source>
        <dbReference type="EMBL" id="EGG25420.1"/>
    </source>
</evidence>
<protein>
    <submittedName>
        <fullName evidence="4">EGF-like domain-containing protein</fullName>
    </submittedName>
</protein>
<feature type="region of interest" description="Disordered" evidence="1">
    <location>
        <begin position="480"/>
        <end position="507"/>
    </location>
</feature>
<dbReference type="GeneID" id="14876944"/>
<proteinExistence type="predicted"/>
<evidence type="ECO:0000259" key="3">
    <source>
        <dbReference type="Pfam" id="PF22933"/>
    </source>
</evidence>
<dbReference type="InterPro" id="IPR054484">
    <property type="entry name" value="ComC_SSD"/>
</dbReference>
<dbReference type="EMBL" id="GL883006">
    <property type="protein sequence ID" value="EGG25420.1"/>
    <property type="molecule type" value="Genomic_DNA"/>
</dbReference>
<dbReference type="AlphaFoldDB" id="F4PIP3"/>